<gene>
    <name evidence="1" type="ORF">QBC36DRAFT_330733</name>
</gene>
<protein>
    <submittedName>
        <fullName evidence="1">Uncharacterized protein</fullName>
    </submittedName>
</protein>
<dbReference type="EMBL" id="MU866221">
    <property type="protein sequence ID" value="KAK4175752.1"/>
    <property type="molecule type" value="Genomic_DNA"/>
</dbReference>
<dbReference type="Proteomes" id="UP001302321">
    <property type="component" value="Unassembled WGS sequence"/>
</dbReference>
<reference evidence="1" key="1">
    <citation type="journal article" date="2023" name="Mol. Phylogenet. Evol.">
        <title>Genome-scale phylogeny and comparative genomics of the fungal order Sordariales.</title>
        <authorList>
            <person name="Hensen N."/>
            <person name="Bonometti L."/>
            <person name="Westerberg I."/>
            <person name="Brannstrom I.O."/>
            <person name="Guillou S."/>
            <person name="Cros-Aarteil S."/>
            <person name="Calhoun S."/>
            <person name="Haridas S."/>
            <person name="Kuo A."/>
            <person name="Mondo S."/>
            <person name="Pangilinan J."/>
            <person name="Riley R."/>
            <person name="LaButti K."/>
            <person name="Andreopoulos B."/>
            <person name="Lipzen A."/>
            <person name="Chen C."/>
            <person name="Yan M."/>
            <person name="Daum C."/>
            <person name="Ng V."/>
            <person name="Clum A."/>
            <person name="Steindorff A."/>
            <person name="Ohm R.A."/>
            <person name="Martin F."/>
            <person name="Silar P."/>
            <person name="Natvig D.O."/>
            <person name="Lalanne C."/>
            <person name="Gautier V."/>
            <person name="Ament-Velasquez S.L."/>
            <person name="Kruys A."/>
            <person name="Hutchinson M.I."/>
            <person name="Powell A.J."/>
            <person name="Barry K."/>
            <person name="Miller A.N."/>
            <person name="Grigoriev I.V."/>
            <person name="Debuchy R."/>
            <person name="Gladieux P."/>
            <person name="Hiltunen Thoren M."/>
            <person name="Johannesson H."/>
        </authorList>
    </citation>
    <scope>NUCLEOTIDE SEQUENCE</scope>
    <source>
        <strain evidence="1">CBS 892.96</strain>
    </source>
</reference>
<keyword evidence="2" id="KW-1185">Reference proteome</keyword>
<evidence type="ECO:0000313" key="2">
    <source>
        <dbReference type="Proteomes" id="UP001302321"/>
    </source>
</evidence>
<reference evidence="1" key="2">
    <citation type="submission" date="2023-05" db="EMBL/GenBank/DDBJ databases">
        <authorList>
            <consortium name="Lawrence Berkeley National Laboratory"/>
            <person name="Steindorff A."/>
            <person name="Hensen N."/>
            <person name="Bonometti L."/>
            <person name="Westerberg I."/>
            <person name="Brannstrom I.O."/>
            <person name="Guillou S."/>
            <person name="Cros-Aarteil S."/>
            <person name="Calhoun S."/>
            <person name="Haridas S."/>
            <person name="Kuo A."/>
            <person name="Mondo S."/>
            <person name="Pangilinan J."/>
            <person name="Riley R."/>
            <person name="Labutti K."/>
            <person name="Andreopoulos B."/>
            <person name="Lipzen A."/>
            <person name="Chen C."/>
            <person name="Yanf M."/>
            <person name="Daum C."/>
            <person name="Ng V."/>
            <person name="Clum A."/>
            <person name="Ohm R."/>
            <person name="Martin F."/>
            <person name="Silar P."/>
            <person name="Natvig D."/>
            <person name="Lalanne C."/>
            <person name="Gautier V."/>
            <person name="Ament-Velasquez S.L."/>
            <person name="Kruys A."/>
            <person name="Hutchinson M.I."/>
            <person name="Powell A.J."/>
            <person name="Barry K."/>
            <person name="Miller A.N."/>
            <person name="Grigoriev I.V."/>
            <person name="Debuchy R."/>
            <person name="Gladieux P."/>
            <person name="Thoren M.H."/>
            <person name="Johannesson H."/>
        </authorList>
    </citation>
    <scope>NUCLEOTIDE SEQUENCE</scope>
    <source>
        <strain evidence="1">CBS 892.96</strain>
    </source>
</reference>
<name>A0AAN6W7T4_9PEZI</name>
<comment type="caution">
    <text evidence="1">The sequence shown here is derived from an EMBL/GenBank/DDBJ whole genome shotgun (WGS) entry which is preliminary data.</text>
</comment>
<evidence type="ECO:0000313" key="1">
    <source>
        <dbReference type="EMBL" id="KAK4175752.1"/>
    </source>
</evidence>
<sequence>MGRRQSYQPLYEHVMRQKYNDPRKLKSWLDAAYPSGNYAVKIRDNRWILSLPEPLNEAMLEYIESQIRTHYKQQR</sequence>
<organism evidence="1 2">
    <name type="scientific">Triangularia setosa</name>
    <dbReference type="NCBI Taxonomy" id="2587417"/>
    <lineage>
        <taxon>Eukaryota</taxon>
        <taxon>Fungi</taxon>
        <taxon>Dikarya</taxon>
        <taxon>Ascomycota</taxon>
        <taxon>Pezizomycotina</taxon>
        <taxon>Sordariomycetes</taxon>
        <taxon>Sordariomycetidae</taxon>
        <taxon>Sordariales</taxon>
        <taxon>Podosporaceae</taxon>
        <taxon>Triangularia</taxon>
    </lineage>
</organism>
<accession>A0AAN6W7T4</accession>
<dbReference type="AlphaFoldDB" id="A0AAN6W7T4"/>
<proteinExistence type="predicted"/>